<dbReference type="GO" id="GO:0004844">
    <property type="term" value="F:uracil DNA N-glycosylase activity"/>
    <property type="evidence" value="ECO:0007669"/>
    <property type="project" value="UniProtKB-EC"/>
</dbReference>
<keyword evidence="10" id="KW-0411">Iron-sulfur</keyword>
<dbReference type="NCBIfam" id="TIGR00758">
    <property type="entry name" value="UDG_fam4"/>
    <property type="match status" value="1"/>
</dbReference>
<dbReference type="InterPro" id="IPR005122">
    <property type="entry name" value="Uracil-DNA_glycosylase-like"/>
</dbReference>
<evidence type="ECO:0000256" key="1">
    <source>
        <dbReference type="ARBA" id="ARBA00001400"/>
    </source>
</evidence>
<dbReference type="Gene3D" id="3.40.470.10">
    <property type="entry name" value="Uracil-DNA glycosylase-like domain"/>
    <property type="match status" value="1"/>
</dbReference>
<evidence type="ECO:0000256" key="7">
    <source>
        <dbReference type="ARBA" id="ARBA00022763"/>
    </source>
</evidence>
<dbReference type="RefSeq" id="WP_101302626.1">
    <property type="nucleotide sequence ID" value="NZ_CP025197.1"/>
</dbReference>
<dbReference type="PANTHER" id="PTHR33693:SF1">
    <property type="entry name" value="TYPE-4 URACIL-DNA GLYCOSYLASE"/>
    <property type="match status" value="1"/>
</dbReference>
<evidence type="ECO:0000256" key="4">
    <source>
        <dbReference type="ARBA" id="ARBA00019403"/>
    </source>
</evidence>
<evidence type="ECO:0000256" key="11">
    <source>
        <dbReference type="ARBA" id="ARBA00023204"/>
    </source>
</evidence>
<feature type="domain" description="Uracil-DNA glycosylase-like" evidence="12">
    <location>
        <begin position="25"/>
        <end position="185"/>
    </location>
</feature>
<keyword evidence="6" id="KW-0479">Metal-binding</keyword>
<dbReference type="GO" id="GO:0051539">
    <property type="term" value="F:4 iron, 4 sulfur cluster binding"/>
    <property type="evidence" value="ECO:0007669"/>
    <property type="project" value="UniProtKB-KW"/>
</dbReference>
<keyword evidence="5" id="KW-0004">4Fe-4S</keyword>
<protein>
    <recommendedName>
        <fullName evidence="4">Type-4 uracil-DNA glycosylase</fullName>
        <ecNumber evidence="3">3.2.2.27</ecNumber>
    </recommendedName>
</protein>
<organism evidence="13 14">
    <name type="scientific">Acetivibrio saccincola</name>
    <dbReference type="NCBI Taxonomy" id="1677857"/>
    <lineage>
        <taxon>Bacteria</taxon>
        <taxon>Bacillati</taxon>
        <taxon>Bacillota</taxon>
        <taxon>Clostridia</taxon>
        <taxon>Eubacteriales</taxon>
        <taxon>Oscillospiraceae</taxon>
        <taxon>Acetivibrio</taxon>
    </lineage>
</organism>
<dbReference type="SUPFAM" id="SSF52141">
    <property type="entry name" value="Uracil-DNA glycosylase-like"/>
    <property type="match status" value="1"/>
</dbReference>
<dbReference type="Proteomes" id="UP000233534">
    <property type="component" value="Chromosome"/>
</dbReference>
<evidence type="ECO:0000256" key="3">
    <source>
        <dbReference type="ARBA" id="ARBA00012030"/>
    </source>
</evidence>
<comment type="similarity">
    <text evidence="2">Belongs to the uracil-DNA glycosylase (UDG) superfamily. Type 4 (UDGa) family.</text>
</comment>
<dbReference type="AlphaFoldDB" id="A0A2K9EGE3"/>
<evidence type="ECO:0000256" key="2">
    <source>
        <dbReference type="ARBA" id="ARBA00006521"/>
    </source>
</evidence>
<dbReference type="PANTHER" id="PTHR33693">
    <property type="entry name" value="TYPE-5 URACIL-DNA GLYCOSYLASE"/>
    <property type="match status" value="1"/>
</dbReference>
<evidence type="ECO:0000256" key="9">
    <source>
        <dbReference type="ARBA" id="ARBA00023004"/>
    </source>
</evidence>
<dbReference type="SMART" id="SM00987">
    <property type="entry name" value="UreE_C"/>
    <property type="match status" value="1"/>
</dbReference>
<dbReference type="KEGG" id="hsc:HVS_12015"/>
<evidence type="ECO:0000256" key="5">
    <source>
        <dbReference type="ARBA" id="ARBA00022485"/>
    </source>
</evidence>
<dbReference type="CDD" id="cd10030">
    <property type="entry name" value="UDG-F4_TTUDGA_SPO1dp_like"/>
    <property type="match status" value="1"/>
</dbReference>
<evidence type="ECO:0000313" key="14">
    <source>
        <dbReference type="Proteomes" id="UP000233534"/>
    </source>
</evidence>
<dbReference type="SMART" id="SM00986">
    <property type="entry name" value="UDG"/>
    <property type="match status" value="1"/>
</dbReference>
<sequence>MSKLEKLNNLYNEYTKAFGDREIVLGDGNVDSDILLIGEAPGKDEVIKKKPFVGAAGKNLSEFLHILNIDRRNIYITNVIKYRLSKVNPKTGRVSNRPPANKDIEENREYLLKEISIITPKIIVSLGNVPLRAVLSDMNVKIGDFHGNIKEVIIGESKYNLFPLYHPASIIYNRKLKDIYYKDLEKLKNILQ</sequence>
<comment type="catalytic activity">
    <reaction evidence="1">
        <text>Hydrolyzes single-stranded DNA or mismatched double-stranded DNA and polynucleotides, releasing free uracil.</text>
        <dbReference type="EC" id="3.2.2.27"/>
    </reaction>
</comment>
<evidence type="ECO:0000313" key="13">
    <source>
        <dbReference type="EMBL" id="AUG58285.1"/>
    </source>
</evidence>
<proteinExistence type="inferred from homology"/>
<dbReference type="GO" id="GO:0046872">
    <property type="term" value="F:metal ion binding"/>
    <property type="evidence" value="ECO:0007669"/>
    <property type="project" value="UniProtKB-KW"/>
</dbReference>
<dbReference type="InterPro" id="IPR036895">
    <property type="entry name" value="Uracil-DNA_glycosylase-like_sf"/>
</dbReference>
<evidence type="ECO:0000259" key="12">
    <source>
        <dbReference type="SMART" id="SM00986"/>
    </source>
</evidence>
<name>A0A2K9EGE3_9FIRM</name>
<keyword evidence="9" id="KW-0408">Iron</keyword>
<dbReference type="EMBL" id="CP025197">
    <property type="protein sequence ID" value="AUG58285.1"/>
    <property type="molecule type" value="Genomic_DNA"/>
</dbReference>
<dbReference type="InterPro" id="IPR005273">
    <property type="entry name" value="Ura-DNA_glyco_family4"/>
</dbReference>
<accession>A0A2K9EGE3</accession>
<evidence type="ECO:0000256" key="8">
    <source>
        <dbReference type="ARBA" id="ARBA00022801"/>
    </source>
</evidence>
<dbReference type="EC" id="3.2.2.27" evidence="3"/>
<evidence type="ECO:0000256" key="6">
    <source>
        <dbReference type="ARBA" id="ARBA00022723"/>
    </source>
</evidence>
<dbReference type="Pfam" id="PF03167">
    <property type="entry name" value="UDG"/>
    <property type="match status" value="1"/>
</dbReference>
<keyword evidence="14" id="KW-1185">Reference proteome</keyword>
<gene>
    <name evidence="13" type="ORF">HVS_12015</name>
</gene>
<keyword evidence="11" id="KW-0234">DNA repair</keyword>
<dbReference type="GO" id="GO:0006281">
    <property type="term" value="P:DNA repair"/>
    <property type="evidence" value="ECO:0007669"/>
    <property type="project" value="UniProtKB-KW"/>
</dbReference>
<keyword evidence="8" id="KW-0378">Hydrolase</keyword>
<reference evidence="13 14" key="1">
    <citation type="submission" date="2017-12" db="EMBL/GenBank/DDBJ databases">
        <title>Complete genome sequence of Herbivorax saccincola GGR1, a novel Cellulosome-producing hydrolytic bacterium in a thermophilic biogas plant, established by Illumina and Nanopore MinION sequencing.</title>
        <authorList>
            <person name="Pechtl A."/>
            <person name="Ruckert C."/>
            <person name="Koeck D.E."/>
            <person name="Maus I."/>
            <person name="Winkler A."/>
            <person name="Kalinowski J."/>
            <person name="Puhler A."/>
            <person name="Schwarz W.W."/>
            <person name="Zverlov V.V."/>
            <person name="Schluter A."/>
            <person name="Liebl W."/>
        </authorList>
    </citation>
    <scope>NUCLEOTIDE SEQUENCE [LARGE SCALE GENOMIC DNA]</scope>
    <source>
        <strain evidence="14">SR1</strain>
    </source>
</reference>
<evidence type="ECO:0000256" key="10">
    <source>
        <dbReference type="ARBA" id="ARBA00023014"/>
    </source>
</evidence>
<keyword evidence="7" id="KW-0227">DNA damage</keyword>
<dbReference type="InterPro" id="IPR051536">
    <property type="entry name" value="UDG_Type-4/5"/>
</dbReference>